<protein>
    <recommendedName>
        <fullName evidence="2">histidine kinase</fullName>
        <ecNumber evidence="2">2.7.13.3</ecNumber>
    </recommendedName>
</protein>
<dbReference type="InterPro" id="IPR036097">
    <property type="entry name" value="HisK_dim/P_sf"/>
</dbReference>
<dbReference type="Proteomes" id="UP000321199">
    <property type="component" value="Chromosome"/>
</dbReference>
<dbReference type="CDD" id="cd00156">
    <property type="entry name" value="REC"/>
    <property type="match status" value="1"/>
</dbReference>
<dbReference type="SUPFAM" id="SSF55785">
    <property type="entry name" value="PYP-like sensor domain (PAS domain)"/>
    <property type="match status" value="2"/>
</dbReference>
<dbReference type="Gene3D" id="3.30.450.20">
    <property type="entry name" value="PAS domain"/>
    <property type="match status" value="1"/>
</dbReference>
<dbReference type="Pfam" id="PF00072">
    <property type="entry name" value="Response_reg"/>
    <property type="match status" value="1"/>
</dbReference>
<name>A0A5B8RSJ7_9BURK</name>
<evidence type="ECO:0000313" key="9">
    <source>
        <dbReference type="EMBL" id="QEA11682.1"/>
    </source>
</evidence>
<feature type="domain" description="Response regulatory" evidence="7">
    <location>
        <begin position="607"/>
        <end position="723"/>
    </location>
</feature>
<dbReference type="InterPro" id="IPR013656">
    <property type="entry name" value="PAS_4"/>
</dbReference>
<dbReference type="Gene3D" id="3.40.50.2300">
    <property type="match status" value="1"/>
</dbReference>
<evidence type="ECO:0000259" key="6">
    <source>
        <dbReference type="PROSITE" id="PS50109"/>
    </source>
</evidence>
<dbReference type="GO" id="GO:0000155">
    <property type="term" value="F:phosphorelay sensor kinase activity"/>
    <property type="evidence" value="ECO:0007669"/>
    <property type="project" value="InterPro"/>
</dbReference>
<dbReference type="SUPFAM" id="SSF47384">
    <property type="entry name" value="Homodimeric domain of signal transducing histidine kinase"/>
    <property type="match status" value="1"/>
</dbReference>
<evidence type="ECO:0000256" key="4">
    <source>
        <dbReference type="PROSITE-ProRule" id="PRU00169"/>
    </source>
</evidence>
<feature type="compositionally biased region" description="Pro residues" evidence="5">
    <location>
        <begin position="23"/>
        <end position="33"/>
    </location>
</feature>
<evidence type="ECO:0000256" key="1">
    <source>
        <dbReference type="ARBA" id="ARBA00000085"/>
    </source>
</evidence>
<dbReference type="KEGG" id="cof:FOZ74_00695"/>
<dbReference type="Pfam" id="PF08448">
    <property type="entry name" value="PAS_4"/>
    <property type="match status" value="1"/>
</dbReference>
<evidence type="ECO:0000313" key="10">
    <source>
        <dbReference type="Proteomes" id="UP000321199"/>
    </source>
</evidence>
<dbReference type="InterPro" id="IPR003594">
    <property type="entry name" value="HATPase_dom"/>
</dbReference>
<dbReference type="InterPro" id="IPR004358">
    <property type="entry name" value="Sig_transdc_His_kin-like_C"/>
</dbReference>
<dbReference type="SMART" id="SM00387">
    <property type="entry name" value="HATPase_c"/>
    <property type="match status" value="1"/>
</dbReference>
<dbReference type="PRINTS" id="PR00344">
    <property type="entry name" value="BCTRLSENSOR"/>
</dbReference>
<feature type="region of interest" description="Disordered" evidence="5">
    <location>
        <begin position="1"/>
        <end position="40"/>
    </location>
</feature>
<sequence length="727" mass="79156">MTEPDLSFLFRGEAQPPGKDTPAPAPQPTPAPAAPATGRASVQGPAFADLVAELRGYQAELEAQNKELRYSQAAAESASERFEALFSSVPLSLMVLDEHDMVVQANAMAHRSFQPTEFDRPLTSLMPFVSDADADRVHSAFALARAQGRSDASEVVFQIGGERRITGDLHIAYLETLQGSGEPLRQFLCAVIDQGPLLAERHTLQQRNEQLHASERRLEAVINSALDAIICVDQHQRITVFNPTAAALFQCPTRDALGSPLSRFLPELARAPGYAQLTTQAALGEMQARSATGRELAVEVSVTFEHHEGSVTTTVFARDLTARKRAEERRQELEVQLRESQKMQAVGTMAGGIAHDFNNILHAILGNVELAKADAQTPGTDPRVLESLHEIDKAARRARDLVRQILAFSRNEAPPRGAVQLAELMRETERLLRVTLPAHIHLQVQCAAQLPPILADATQVEQALLNLCTNAIQAVGTRPGRVMMQAQCLRPNAALRERLKLAPATYVALQVSDDGPGMDAATRARIFEPFFTTKPVGQGTGLGLPVVHGVMRTHGGAIDVQSAPSRGCLFTLFFPLADAAQVEAESAPMPLMVLADDRPASTRKRPCVMYVDDDEALVFLVRRLLGRRSYEVAGFTDPRAALRALAQEPARFDLLVTDYNMPGFSGVQLLREVRKVRADLPVALASGYITAEIEQSALLEGARALIHKPNDVHELCDTVDRLVRGAP</sequence>
<dbReference type="SUPFAM" id="SSF55874">
    <property type="entry name" value="ATPase domain of HSP90 chaperone/DNA topoisomerase II/histidine kinase"/>
    <property type="match status" value="1"/>
</dbReference>
<gene>
    <name evidence="9" type="ORF">FOZ74_00695</name>
</gene>
<dbReference type="InterPro" id="IPR000014">
    <property type="entry name" value="PAS"/>
</dbReference>
<dbReference type="PANTHER" id="PTHR43065">
    <property type="entry name" value="SENSOR HISTIDINE KINASE"/>
    <property type="match status" value="1"/>
</dbReference>
<feature type="modified residue" description="4-aspartylphosphate" evidence="4">
    <location>
        <position position="658"/>
    </location>
</feature>
<proteinExistence type="predicted"/>
<evidence type="ECO:0000259" key="7">
    <source>
        <dbReference type="PROSITE" id="PS50110"/>
    </source>
</evidence>
<dbReference type="PROSITE" id="PS50110">
    <property type="entry name" value="RESPONSE_REGULATORY"/>
    <property type="match status" value="1"/>
</dbReference>
<dbReference type="NCBIfam" id="TIGR00229">
    <property type="entry name" value="sensory_box"/>
    <property type="match status" value="1"/>
</dbReference>
<dbReference type="PROSITE" id="PS50109">
    <property type="entry name" value="HIS_KIN"/>
    <property type="match status" value="1"/>
</dbReference>
<dbReference type="InterPro" id="IPR001789">
    <property type="entry name" value="Sig_transdc_resp-reg_receiver"/>
</dbReference>
<dbReference type="Gene3D" id="3.30.565.10">
    <property type="entry name" value="Histidine kinase-like ATPase, C-terminal domain"/>
    <property type="match status" value="1"/>
</dbReference>
<dbReference type="EC" id="2.7.13.3" evidence="2"/>
<accession>A0A5B8RSJ7</accession>
<dbReference type="SUPFAM" id="SSF52172">
    <property type="entry name" value="CheY-like"/>
    <property type="match status" value="1"/>
</dbReference>
<reference evidence="9 10" key="1">
    <citation type="submission" date="2019-07" db="EMBL/GenBank/DDBJ databases">
        <title>Complete genome sequence of Comamonas sp. NLF 7-7 isolated from livestock.</title>
        <authorList>
            <person name="Kim D.H."/>
            <person name="Kim J.G."/>
        </authorList>
    </citation>
    <scope>NUCLEOTIDE SEQUENCE [LARGE SCALE GENOMIC DNA]</scope>
    <source>
        <strain evidence="9 10">NLF 7-7</strain>
    </source>
</reference>
<dbReference type="PANTHER" id="PTHR43065:SF42">
    <property type="entry name" value="TWO-COMPONENT SENSOR PPRA"/>
    <property type="match status" value="1"/>
</dbReference>
<evidence type="ECO:0000256" key="2">
    <source>
        <dbReference type="ARBA" id="ARBA00012438"/>
    </source>
</evidence>
<dbReference type="EMBL" id="CP042344">
    <property type="protein sequence ID" value="QEA11682.1"/>
    <property type="molecule type" value="Genomic_DNA"/>
</dbReference>
<keyword evidence="10" id="KW-1185">Reference proteome</keyword>
<dbReference type="InterPro" id="IPR036890">
    <property type="entry name" value="HATPase_C_sf"/>
</dbReference>
<dbReference type="SMART" id="SM00091">
    <property type="entry name" value="PAS"/>
    <property type="match status" value="2"/>
</dbReference>
<dbReference type="InterPro" id="IPR003661">
    <property type="entry name" value="HisK_dim/P_dom"/>
</dbReference>
<dbReference type="SMART" id="SM00448">
    <property type="entry name" value="REC"/>
    <property type="match status" value="1"/>
</dbReference>
<dbReference type="InterPro" id="IPR005467">
    <property type="entry name" value="His_kinase_dom"/>
</dbReference>
<dbReference type="OrthoDB" id="5389366at2"/>
<dbReference type="RefSeq" id="WP_146911203.1">
    <property type="nucleotide sequence ID" value="NZ_CP042344.1"/>
</dbReference>
<dbReference type="SMART" id="SM00388">
    <property type="entry name" value="HisKA"/>
    <property type="match status" value="1"/>
</dbReference>
<dbReference type="InterPro" id="IPR035965">
    <property type="entry name" value="PAS-like_dom_sf"/>
</dbReference>
<dbReference type="Pfam" id="PF02518">
    <property type="entry name" value="HATPase_c"/>
    <property type="match status" value="1"/>
</dbReference>
<dbReference type="InterPro" id="IPR011006">
    <property type="entry name" value="CheY-like_superfamily"/>
</dbReference>
<dbReference type="Pfam" id="PF00512">
    <property type="entry name" value="HisKA"/>
    <property type="match status" value="1"/>
</dbReference>
<organism evidence="9 10">
    <name type="scientific">Comamonas flocculans</name>
    <dbReference type="NCBI Taxonomy" id="2597701"/>
    <lineage>
        <taxon>Bacteria</taxon>
        <taxon>Pseudomonadati</taxon>
        <taxon>Pseudomonadota</taxon>
        <taxon>Betaproteobacteria</taxon>
        <taxon>Burkholderiales</taxon>
        <taxon>Comamonadaceae</taxon>
        <taxon>Comamonas</taxon>
    </lineage>
</organism>
<evidence type="ECO:0000256" key="3">
    <source>
        <dbReference type="ARBA" id="ARBA00022553"/>
    </source>
</evidence>
<comment type="catalytic activity">
    <reaction evidence="1">
        <text>ATP + protein L-histidine = ADP + protein N-phospho-L-histidine.</text>
        <dbReference type="EC" id="2.7.13.3"/>
    </reaction>
</comment>
<evidence type="ECO:0000259" key="8">
    <source>
        <dbReference type="PROSITE" id="PS50112"/>
    </source>
</evidence>
<feature type="domain" description="PAS" evidence="8">
    <location>
        <begin position="214"/>
        <end position="267"/>
    </location>
</feature>
<evidence type="ECO:0000256" key="5">
    <source>
        <dbReference type="SAM" id="MobiDB-lite"/>
    </source>
</evidence>
<dbReference type="CDD" id="cd00082">
    <property type="entry name" value="HisKA"/>
    <property type="match status" value="1"/>
</dbReference>
<dbReference type="Gene3D" id="1.10.287.130">
    <property type="match status" value="1"/>
</dbReference>
<dbReference type="CDD" id="cd00130">
    <property type="entry name" value="PAS"/>
    <property type="match status" value="1"/>
</dbReference>
<feature type="domain" description="Histidine kinase" evidence="6">
    <location>
        <begin position="352"/>
        <end position="578"/>
    </location>
</feature>
<dbReference type="PROSITE" id="PS50112">
    <property type="entry name" value="PAS"/>
    <property type="match status" value="1"/>
</dbReference>
<dbReference type="AlphaFoldDB" id="A0A5B8RSJ7"/>
<keyword evidence="3 4" id="KW-0597">Phosphoprotein</keyword>